<dbReference type="EMBL" id="MEIL01000019">
    <property type="protein sequence ID" value="PIT40781.1"/>
    <property type="molecule type" value="Genomic_DNA"/>
</dbReference>
<dbReference type="OrthoDB" id="9808250at2"/>
<organism evidence="7 8">
    <name type="scientific">Snodgrassella alvi</name>
    <dbReference type="NCBI Taxonomy" id="1196083"/>
    <lineage>
        <taxon>Bacteria</taxon>
        <taxon>Pseudomonadati</taxon>
        <taxon>Pseudomonadota</taxon>
        <taxon>Betaproteobacteria</taxon>
        <taxon>Neisseriales</taxon>
        <taxon>Neisseriaceae</taxon>
        <taxon>Snodgrassella</taxon>
    </lineage>
</organism>
<evidence type="ECO:0000256" key="2">
    <source>
        <dbReference type="ARBA" id="ARBA00023136"/>
    </source>
</evidence>
<keyword evidence="3 4" id="KW-0998">Cell outer membrane</keyword>
<keyword evidence="1 4" id="KW-0732">Signal</keyword>
<accession>A0A2N9X8U3</accession>
<feature type="domain" description="Outer membrane protein assembly factor BamE" evidence="6">
    <location>
        <begin position="36"/>
        <end position="102"/>
    </location>
</feature>
<dbReference type="InterPro" id="IPR037873">
    <property type="entry name" value="BamE-like"/>
</dbReference>
<dbReference type="InterPro" id="IPR026592">
    <property type="entry name" value="BamE"/>
</dbReference>
<feature type="signal peptide" evidence="5">
    <location>
        <begin position="1"/>
        <end position="21"/>
    </location>
</feature>
<evidence type="ECO:0000256" key="4">
    <source>
        <dbReference type="HAMAP-Rule" id="MF_00925"/>
    </source>
</evidence>
<gene>
    <name evidence="4" type="primary">bamE</name>
    <name evidence="7" type="ORF">BHC54_02725</name>
</gene>
<comment type="caution">
    <text evidence="7">The sequence shown here is derived from an EMBL/GenBank/DDBJ whole genome shotgun (WGS) entry which is preliminary data.</text>
</comment>
<keyword evidence="4" id="KW-0564">Palmitate</keyword>
<dbReference type="InterPro" id="IPR007450">
    <property type="entry name" value="BamE_dom"/>
</dbReference>
<dbReference type="PANTHER" id="PTHR37482">
    <property type="entry name" value="OUTER MEMBRANE PROTEIN ASSEMBLY FACTOR BAME"/>
    <property type="match status" value="1"/>
</dbReference>
<dbReference type="AlphaFoldDB" id="A0A2N9X8U3"/>
<dbReference type="PANTHER" id="PTHR37482:SF1">
    <property type="entry name" value="OUTER MEMBRANE PROTEIN ASSEMBLY FACTOR BAME"/>
    <property type="match status" value="1"/>
</dbReference>
<comment type="subcellular location">
    <subcellularLocation>
        <location evidence="4">Cell outer membrane</location>
        <topology evidence="4">Lipid-anchor</topology>
    </subcellularLocation>
</comment>
<dbReference type="PROSITE" id="PS51257">
    <property type="entry name" value="PROKAR_LIPOPROTEIN"/>
    <property type="match status" value="1"/>
</dbReference>
<proteinExistence type="inferred from homology"/>
<dbReference type="Proteomes" id="UP000230202">
    <property type="component" value="Unassembled WGS sequence"/>
</dbReference>
<evidence type="ECO:0000313" key="8">
    <source>
        <dbReference type="Proteomes" id="UP000230202"/>
    </source>
</evidence>
<keyword evidence="4" id="KW-0449">Lipoprotein</keyword>
<protein>
    <recommendedName>
        <fullName evidence="4">Outer membrane protein assembly factor BamE</fullName>
    </recommendedName>
</protein>
<reference evidence="7" key="1">
    <citation type="journal article" date="2017" name="MBio">
        <title>Type VI secretion-mediated competition in the bee gut microbiome.</title>
        <authorList>
            <person name="Steele M.I."/>
            <person name="Kwong W.K."/>
            <person name="Powell J.E."/>
            <person name="Whiteley M."/>
            <person name="Moran N.A."/>
        </authorList>
    </citation>
    <scope>NUCLEOTIDE SEQUENCE [LARGE SCALE GENOMIC DNA]</scope>
    <source>
        <strain evidence="7">WkB273</strain>
    </source>
</reference>
<dbReference type="Gene3D" id="3.30.1450.10">
    <property type="match status" value="1"/>
</dbReference>
<comment type="function">
    <text evidence="4">Part of the outer membrane protein assembly complex, which is involved in assembly and insertion of beta-barrel proteins into the outer membrane.</text>
</comment>
<dbReference type="RefSeq" id="WP_100140530.1">
    <property type="nucleotide sequence ID" value="NZ_CP159758.2"/>
</dbReference>
<comment type="similarity">
    <text evidence="4">Belongs to the BamE family.</text>
</comment>
<dbReference type="GO" id="GO:0043165">
    <property type="term" value="P:Gram-negative-bacterium-type cell outer membrane assembly"/>
    <property type="evidence" value="ECO:0007669"/>
    <property type="project" value="UniProtKB-UniRule"/>
</dbReference>
<feature type="chain" id="PRO_5015012904" description="Outer membrane protein assembly factor BamE" evidence="5">
    <location>
        <begin position="22"/>
        <end position="126"/>
    </location>
</feature>
<dbReference type="HAMAP" id="MF_00925">
    <property type="entry name" value="OM_assembly_BamE"/>
    <property type="match status" value="1"/>
</dbReference>
<keyword evidence="2 4" id="KW-0472">Membrane</keyword>
<name>A0A2N9X8U3_9NEIS</name>
<dbReference type="GO" id="GO:0051205">
    <property type="term" value="P:protein insertion into membrane"/>
    <property type="evidence" value="ECO:0007669"/>
    <property type="project" value="UniProtKB-UniRule"/>
</dbReference>
<evidence type="ECO:0000256" key="3">
    <source>
        <dbReference type="ARBA" id="ARBA00023237"/>
    </source>
</evidence>
<keyword evidence="8" id="KW-1185">Reference proteome</keyword>
<comment type="subunit">
    <text evidence="4">Part of the Bam complex.</text>
</comment>
<evidence type="ECO:0000256" key="1">
    <source>
        <dbReference type="ARBA" id="ARBA00022729"/>
    </source>
</evidence>
<dbReference type="GO" id="GO:0030674">
    <property type="term" value="F:protein-macromolecule adaptor activity"/>
    <property type="evidence" value="ECO:0007669"/>
    <property type="project" value="TreeGrafter"/>
</dbReference>
<evidence type="ECO:0000313" key="7">
    <source>
        <dbReference type="EMBL" id="PIT40781.1"/>
    </source>
</evidence>
<dbReference type="Pfam" id="PF04355">
    <property type="entry name" value="BamE"/>
    <property type="match status" value="1"/>
</dbReference>
<evidence type="ECO:0000259" key="6">
    <source>
        <dbReference type="Pfam" id="PF04355"/>
    </source>
</evidence>
<sequence>MKKIYCLLAVAILGLSACTTAKLAQIPSYKLKIVQGNELDQNVVNSLQPGMSREQVQMLLGTPLLRDPFHANRWDYVFVVTRASHVEEEKKLTLYFDANGNLIHAEGDALTAQPQPVPTTLFTPSE</sequence>
<evidence type="ECO:0000256" key="5">
    <source>
        <dbReference type="SAM" id="SignalP"/>
    </source>
</evidence>
<dbReference type="GO" id="GO:1990063">
    <property type="term" value="C:Bam protein complex"/>
    <property type="evidence" value="ECO:0007669"/>
    <property type="project" value="TreeGrafter"/>
</dbReference>